<reference evidence="2 3" key="1">
    <citation type="submission" date="2019-03" db="EMBL/GenBank/DDBJ databases">
        <title>First draft genome of Liparis tanakae, snailfish: a comprehensive survey of snailfish specific genes.</title>
        <authorList>
            <person name="Kim W."/>
            <person name="Song I."/>
            <person name="Jeong J.-H."/>
            <person name="Kim D."/>
            <person name="Kim S."/>
            <person name="Ryu S."/>
            <person name="Song J.Y."/>
            <person name="Lee S.K."/>
        </authorList>
    </citation>
    <scope>NUCLEOTIDE SEQUENCE [LARGE SCALE GENOMIC DNA]</scope>
    <source>
        <tissue evidence="2">Muscle</tissue>
    </source>
</reference>
<comment type="caution">
    <text evidence="2">The sequence shown here is derived from an EMBL/GenBank/DDBJ whole genome shotgun (WGS) entry which is preliminary data.</text>
</comment>
<feature type="region of interest" description="Disordered" evidence="1">
    <location>
        <begin position="45"/>
        <end position="76"/>
    </location>
</feature>
<protein>
    <submittedName>
        <fullName evidence="2">Uncharacterized protein</fullName>
    </submittedName>
</protein>
<dbReference type="AlphaFoldDB" id="A0A4Z2HHQ2"/>
<sequence>MSGRSLCRTSGSFTSASPTLSTIAASSSPLTMVWSLELILATIDNEGKRHARDRKQQRKGERRRERGLHPVTSTGS</sequence>
<accession>A0A4Z2HHQ2</accession>
<evidence type="ECO:0000256" key="1">
    <source>
        <dbReference type="SAM" id="MobiDB-lite"/>
    </source>
</evidence>
<keyword evidence="3" id="KW-1185">Reference proteome</keyword>
<feature type="compositionally biased region" description="Basic and acidic residues" evidence="1">
    <location>
        <begin position="58"/>
        <end position="68"/>
    </location>
</feature>
<gene>
    <name evidence="2" type="ORF">EYF80_025403</name>
</gene>
<evidence type="ECO:0000313" key="3">
    <source>
        <dbReference type="Proteomes" id="UP000314294"/>
    </source>
</evidence>
<dbReference type="EMBL" id="SRLO01000254">
    <property type="protein sequence ID" value="TNN64362.1"/>
    <property type="molecule type" value="Genomic_DNA"/>
</dbReference>
<name>A0A4Z2HHQ2_9TELE</name>
<proteinExistence type="predicted"/>
<organism evidence="2 3">
    <name type="scientific">Liparis tanakae</name>
    <name type="common">Tanaka's snailfish</name>
    <dbReference type="NCBI Taxonomy" id="230148"/>
    <lineage>
        <taxon>Eukaryota</taxon>
        <taxon>Metazoa</taxon>
        <taxon>Chordata</taxon>
        <taxon>Craniata</taxon>
        <taxon>Vertebrata</taxon>
        <taxon>Euteleostomi</taxon>
        <taxon>Actinopterygii</taxon>
        <taxon>Neopterygii</taxon>
        <taxon>Teleostei</taxon>
        <taxon>Neoteleostei</taxon>
        <taxon>Acanthomorphata</taxon>
        <taxon>Eupercaria</taxon>
        <taxon>Perciformes</taxon>
        <taxon>Cottioidei</taxon>
        <taxon>Cottales</taxon>
        <taxon>Liparidae</taxon>
        <taxon>Liparis</taxon>
    </lineage>
</organism>
<evidence type="ECO:0000313" key="2">
    <source>
        <dbReference type="EMBL" id="TNN64362.1"/>
    </source>
</evidence>
<dbReference type="Proteomes" id="UP000314294">
    <property type="component" value="Unassembled WGS sequence"/>
</dbReference>